<evidence type="ECO:0000256" key="1">
    <source>
        <dbReference type="SAM" id="Phobius"/>
    </source>
</evidence>
<feature type="transmembrane region" description="Helical" evidence="1">
    <location>
        <begin position="134"/>
        <end position="155"/>
    </location>
</feature>
<accession>A0A8T6ZLI7</accession>
<dbReference type="Proteomes" id="UP000030460">
    <property type="component" value="Unassembled WGS sequence"/>
</dbReference>
<feature type="transmembrane region" description="Helical" evidence="1">
    <location>
        <begin position="41"/>
        <end position="61"/>
    </location>
</feature>
<feature type="transmembrane region" description="Helical" evidence="1">
    <location>
        <begin position="361"/>
        <end position="380"/>
    </location>
</feature>
<reference evidence="2" key="1">
    <citation type="journal article" date="2015" name="Genome Announc.">
        <title>Draft Genome Sequence of the Polyhydroxyalkanoate-Producing Bacterium Burkholderia sacchari LMG 19450 Isolated from Brazilian Sugarcane Plantation Soil.</title>
        <authorList>
            <person name="Alexandrino P.M."/>
            <person name="Mendonca T.T."/>
            <person name="Guaman Bautista L.P."/>
            <person name="Cherix J."/>
            <person name="Lozano-Sakalauskas G.C."/>
            <person name="Fujita A."/>
            <person name="Ramos Filho E."/>
            <person name="Long P."/>
            <person name="Padilla G."/>
            <person name="Taciro M.K."/>
            <person name="Gomez J.G."/>
            <person name="Silva L.F."/>
        </authorList>
    </citation>
    <scope>NUCLEOTIDE SEQUENCE</scope>
    <source>
        <strain evidence="2">LMG 19450</strain>
    </source>
</reference>
<sequence length="454" mass="47532">MHERTLNTAEVATLLVSASCGMGFLLGTGELALREGMAGCLYAVATATGLVLLGLYAPALWHSGSSIWNRFDRFYGSSVSRSIALLSLIWMIGALAAQIRGGSAVLAMVGIPDAVALSLVCIGLIALSFVRLPWLSAGLAFCMLASAVLLAHALVKTAGLGIWLHSPILFIRALPQDTFGRIGFTVATVVAMVVWGADYQQFVLVADSPTAARTGCLVAAILVFILGFLPASAVIAARSLWHLSDTTDSSTVVPMLLAHSVASGVASSIVTSTLITAALGAGCAILRAMIDALAAVGPNFIRGSVWARLLTVGLSALVASRGQSLVDTMVELSMVYLAAISPILVFRLLRVRASDTTANASMAAGSAVALSCYLLRWTGMIALPETSALCLAIPIALGFAGAVHYCTVTWHRGNRSPKELRAHGRSVKAVHLTRWATQKSFAPNNGERDTSPFR</sequence>
<gene>
    <name evidence="2" type="ORF">NH14_029095</name>
</gene>
<feature type="transmembrane region" description="Helical" evidence="1">
    <location>
        <begin position="386"/>
        <end position="408"/>
    </location>
</feature>
<feature type="transmembrane region" description="Helical" evidence="1">
    <location>
        <begin position="332"/>
        <end position="349"/>
    </location>
</feature>
<feature type="transmembrane region" description="Helical" evidence="1">
    <location>
        <begin position="179"/>
        <end position="197"/>
    </location>
</feature>
<proteinExistence type="predicted"/>
<evidence type="ECO:0000313" key="3">
    <source>
        <dbReference type="Proteomes" id="UP000030460"/>
    </source>
</evidence>
<name>A0A8T6ZLI7_9BURK</name>
<keyword evidence="3" id="KW-1185">Reference proteome</keyword>
<dbReference type="InterPro" id="IPR038377">
    <property type="entry name" value="Na/Glc_symporter_sf"/>
</dbReference>
<dbReference type="AlphaFoldDB" id="A0A8T6ZLI7"/>
<feature type="transmembrane region" description="Helical" evidence="1">
    <location>
        <begin position="12"/>
        <end position="29"/>
    </location>
</feature>
<feature type="transmembrane region" description="Helical" evidence="1">
    <location>
        <begin position="300"/>
        <end position="320"/>
    </location>
</feature>
<evidence type="ECO:0000313" key="2">
    <source>
        <dbReference type="EMBL" id="NLP65120.1"/>
    </source>
</evidence>
<protein>
    <submittedName>
        <fullName evidence="2">Uncharacterized protein</fullName>
    </submittedName>
</protein>
<reference evidence="2" key="2">
    <citation type="submission" date="2020-04" db="EMBL/GenBank/DDBJ databases">
        <authorList>
            <person name="Alexandrino P."/>
            <person name="Mendonca T."/>
            <person name="Guaman L."/>
            <person name="Cherix J."/>
            <person name="Lozano-Sakalauskas G."/>
            <person name="Fujita A."/>
            <person name="Filho E.R."/>
            <person name="Long P."/>
            <person name="Padilla G."/>
            <person name="Taciro M.K."/>
            <person name="Gomez J.G."/>
            <person name="Silva L.F."/>
            <person name="Torres M."/>
        </authorList>
    </citation>
    <scope>NUCLEOTIDE SEQUENCE</scope>
    <source>
        <strain evidence="2">LMG 19450</strain>
    </source>
</reference>
<organism evidence="2 3">
    <name type="scientific">Paraburkholderia sacchari</name>
    <dbReference type="NCBI Taxonomy" id="159450"/>
    <lineage>
        <taxon>Bacteria</taxon>
        <taxon>Pseudomonadati</taxon>
        <taxon>Pseudomonadota</taxon>
        <taxon>Betaproteobacteria</taxon>
        <taxon>Burkholderiales</taxon>
        <taxon>Burkholderiaceae</taxon>
        <taxon>Paraburkholderia</taxon>
    </lineage>
</organism>
<feature type="transmembrane region" description="Helical" evidence="1">
    <location>
        <begin position="105"/>
        <end position="127"/>
    </location>
</feature>
<feature type="transmembrane region" description="Helical" evidence="1">
    <location>
        <begin position="261"/>
        <end position="288"/>
    </location>
</feature>
<comment type="caution">
    <text evidence="2">The sequence shown here is derived from an EMBL/GenBank/DDBJ whole genome shotgun (WGS) entry which is preliminary data.</text>
</comment>
<keyword evidence="1" id="KW-0812">Transmembrane</keyword>
<keyword evidence="1" id="KW-1133">Transmembrane helix</keyword>
<dbReference type="OrthoDB" id="449179at2"/>
<feature type="transmembrane region" description="Helical" evidence="1">
    <location>
        <begin position="217"/>
        <end position="241"/>
    </location>
</feature>
<dbReference type="EMBL" id="JTDB02000012">
    <property type="protein sequence ID" value="NLP65120.1"/>
    <property type="molecule type" value="Genomic_DNA"/>
</dbReference>
<feature type="transmembrane region" description="Helical" evidence="1">
    <location>
        <begin position="82"/>
        <end position="99"/>
    </location>
</feature>
<dbReference type="Gene3D" id="1.20.1730.10">
    <property type="entry name" value="Sodium/glucose cotransporter"/>
    <property type="match status" value="1"/>
</dbReference>
<dbReference type="RefSeq" id="WP_152617354.1">
    <property type="nucleotide sequence ID" value="NZ_CADFGF010000026.1"/>
</dbReference>
<keyword evidence="1" id="KW-0472">Membrane</keyword>